<evidence type="ECO:0000256" key="1">
    <source>
        <dbReference type="ARBA" id="ARBA00004496"/>
    </source>
</evidence>
<dbReference type="EC" id="6.1.1.20" evidence="13"/>
<comment type="similarity">
    <text evidence="2 13">Belongs to the class-II aminoacyl-tRNA synthetase family. Phe-tRNA synthetase alpha subunit type 1 subfamily.</text>
</comment>
<dbReference type="Gene3D" id="3.30.930.10">
    <property type="entry name" value="Bira Bifunctional Protein, Domain 2"/>
    <property type="match status" value="1"/>
</dbReference>
<feature type="domain" description="Aminoacyl-transfer RNA synthetases class-II family profile" evidence="14">
    <location>
        <begin position="113"/>
        <end position="344"/>
    </location>
</feature>
<evidence type="ECO:0000256" key="4">
    <source>
        <dbReference type="ARBA" id="ARBA00022490"/>
    </source>
</evidence>
<keyword evidence="9 13" id="KW-0460">Magnesium</keyword>
<accession>A0A518D094</accession>
<feature type="binding site" evidence="13">
    <location>
        <position position="261"/>
    </location>
    <ligand>
        <name>Mg(2+)</name>
        <dbReference type="ChEBI" id="CHEBI:18420"/>
        <note>shared with beta subunit</note>
    </ligand>
</feature>
<evidence type="ECO:0000256" key="12">
    <source>
        <dbReference type="ARBA" id="ARBA00049255"/>
    </source>
</evidence>
<dbReference type="GO" id="GO:0004826">
    <property type="term" value="F:phenylalanine-tRNA ligase activity"/>
    <property type="evidence" value="ECO:0007669"/>
    <property type="project" value="UniProtKB-UniRule"/>
</dbReference>
<dbReference type="GO" id="GO:0000049">
    <property type="term" value="F:tRNA binding"/>
    <property type="evidence" value="ECO:0007669"/>
    <property type="project" value="InterPro"/>
</dbReference>
<dbReference type="InterPro" id="IPR004529">
    <property type="entry name" value="Phe-tRNA-synth_IIc_asu"/>
</dbReference>
<dbReference type="PANTHER" id="PTHR11538:SF41">
    <property type="entry name" value="PHENYLALANINE--TRNA LIGASE, MITOCHONDRIAL"/>
    <property type="match status" value="1"/>
</dbReference>
<keyword evidence="5 13" id="KW-0436">Ligase</keyword>
<dbReference type="InterPro" id="IPR010978">
    <property type="entry name" value="tRNA-bd_arm"/>
</dbReference>
<keyword evidence="11 13" id="KW-0030">Aminoacyl-tRNA synthetase</keyword>
<dbReference type="InterPro" id="IPR045864">
    <property type="entry name" value="aa-tRNA-synth_II/BPL/LPL"/>
</dbReference>
<evidence type="ECO:0000313" key="16">
    <source>
        <dbReference type="Proteomes" id="UP000319342"/>
    </source>
</evidence>
<dbReference type="InterPro" id="IPR004188">
    <property type="entry name" value="Phe-tRNA_ligase_II_N"/>
</dbReference>
<dbReference type="OrthoDB" id="9800719at2"/>
<evidence type="ECO:0000256" key="10">
    <source>
        <dbReference type="ARBA" id="ARBA00022917"/>
    </source>
</evidence>
<keyword evidence="8 13" id="KW-0067">ATP-binding</keyword>
<dbReference type="PANTHER" id="PTHR11538">
    <property type="entry name" value="PHENYLALANYL-TRNA SYNTHETASE"/>
    <property type="match status" value="1"/>
</dbReference>
<dbReference type="InterPro" id="IPR006195">
    <property type="entry name" value="aa-tRNA-synth_II"/>
</dbReference>
<dbReference type="GO" id="GO:0005737">
    <property type="term" value="C:cytoplasm"/>
    <property type="evidence" value="ECO:0007669"/>
    <property type="project" value="UniProtKB-SubCell"/>
</dbReference>
<evidence type="ECO:0000256" key="7">
    <source>
        <dbReference type="ARBA" id="ARBA00022741"/>
    </source>
</evidence>
<sequence length="345" mass="38291">MDIEAHERTVRSRIAEATDADALRAIEREYLEKGGVVADLLASIPTLPPTERKAAGQGANALKRAVTEALESRRAALDGAQLEAELAAPDFDPTIPARPLDAGSLHPITQAARRLEEIFSSMGYHVLDGPEVELDHYNFEALNIPKDHPARDMQDTFFVSASGDRSDTSGALVMRTHTSPVQVRAMERLEPPFRAIAPGRVFRQETTDATHEHTFHQMEGLVVGDGISVAHLIGTMKTFLREVFERDLDVRLRPGYFPFVEPGFELDARCPFCESGCRVCKQSRWIELCPCGLVHPNVLRAGGIDPERYSGFAFGLGLSRLVMLRYGLDDIRHLMGADVRFLEQF</sequence>
<dbReference type="NCBIfam" id="TIGR00468">
    <property type="entry name" value="pheS"/>
    <property type="match status" value="1"/>
</dbReference>
<dbReference type="GO" id="GO:0006432">
    <property type="term" value="P:phenylalanyl-tRNA aminoacylation"/>
    <property type="evidence" value="ECO:0007669"/>
    <property type="project" value="UniProtKB-UniRule"/>
</dbReference>
<evidence type="ECO:0000256" key="6">
    <source>
        <dbReference type="ARBA" id="ARBA00022723"/>
    </source>
</evidence>
<evidence type="ECO:0000256" key="5">
    <source>
        <dbReference type="ARBA" id="ARBA00022598"/>
    </source>
</evidence>
<comment type="cofactor">
    <cofactor evidence="13">
        <name>Mg(2+)</name>
        <dbReference type="ChEBI" id="CHEBI:18420"/>
    </cofactor>
    <text evidence="13">Binds 2 magnesium ions per tetramer.</text>
</comment>
<dbReference type="PROSITE" id="PS50862">
    <property type="entry name" value="AA_TRNA_LIGASE_II"/>
    <property type="match status" value="1"/>
</dbReference>
<dbReference type="GO" id="GO:0000287">
    <property type="term" value="F:magnesium ion binding"/>
    <property type="evidence" value="ECO:0007669"/>
    <property type="project" value="UniProtKB-UniRule"/>
</dbReference>
<evidence type="ECO:0000256" key="8">
    <source>
        <dbReference type="ARBA" id="ARBA00022840"/>
    </source>
</evidence>
<dbReference type="AlphaFoldDB" id="A0A518D094"/>
<dbReference type="SUPFAM" id="SSF46589">
    <property type="entry name" value="tRNA-binding arm"/>
    <property type="match status" value="1"/>
</dbReference>
<keyword evidence="7 13" id="KW-0547">Nucleotide-binding</keyword>
<evidence type="ECO:0000256" key="11">
    <source>
        <dbReference type="ARBA" id="ARBA00023146"/>
    </source>
</evidence>
<dbReference type="FunFam" id="3.30.930.10:FF:000089">
    <property type="entry name" value="Phenylalanine--tRNA ligase alpha subunit"/>
    <property type="match status" value="1"/>
</dbReference>
<gene>
    <name evidence="13 15" type="primary">pheS</name>
    <name evidence="15" type="ORF">Pla163_19830</name>
</gene>
<proteinExistence type="inferred from homology"/>
<dbReference type="GO" id="GO:0005524">
    <property type="term" value="F:ATP binding"/>
    <property type="evidence" value="ECO:0007669"/>
    <property type="project" value="UniProtKB-UniRule"/>
</dbReference>
<dbReference type="Pfam" id="PF01409">
    <property type="entry name" value="tRNA-synt_2d"/>
    <property type="match status" value="1"/>
</dbReference>
<comment type="subcellular location">
    <subcellularLocation>
        <location evidence="1 13">Cytoplasm</location>
    </subcellularLocation>
</comment>
<evidence type="ECO:0000313" key="15">
    <source>
        <dbReference type="EMBL" id="QDU84865.1"/>
    </source>
</evidence>
<name>A0A518D094_9BACT</name>
<organism evidence="15 16">
    <name type="scientific">Rohdeia mirabilis</name>
    <dbReference type="NCBI Taxonomy" id="2528008"/>
    <lineage>
        <taxon>Bacteria</taxon>
        <taxon>Pseudomonadati</taxon>
        <taxon>Planctomycetota</taxon>
        <taxon>Planctomycetia</taxon>
        <taxon>Planctomycetia incertae sedis</taxon>
        <taxon>Rohdeia</taxon>
    </lineage>
</organism>
<evidence type="ECO:0000256" key="9">
    <source>
        <dbReference type="ARBA" id="ARBA00022842"/>
    </source>
</evidence>
<keyword evidence="10 13" id="KW-0648">Protein biosynthesis</keyword>
<dbReference type="SUPFAM" id="SSF55681">
    <property type="entry name" value="Class II aaRS and biotin synthetases"/>
    <property type="match status" value="1"/>
</dbReference>
<dbReference type="Proteomes" id="UP000319342">
    <property type="component" value="Chromosome"/>
</dbReference>
<evidence type="ECO:0000256" key="2">
    <source>
        <dbReference type="ARBA" id="ARBA00010207"/>
    </source>
</evidence>
<comment type="catalytic activity">
    <reaction evidence="12 13">
        <text>tRNA(Phe) + L-phenylalanine + ATP = L-phenylalanyl-tRNA(Phe) + AMP + diphosphate + H(+)</text>
        <dbReference type="Rhea" id="RHEA:19413"/>
        <dbReference type="Rhea" id="RHEA-COMP:9668"/>
        <dbReference type="Rhea" id="RHEA-COMP:9699"/>
        <dbReference type="ChEBI" id="CHEBI:15378"/>
        <dbReference type="ChEBI" id="CHEBI:30616"/>
        <dbReference type="ChEBI" id="CHEBI:33019"/>
        <dbReference type="ChEBI" id="CHEBI:58095"/>
        <dbReference type="ChEBI" id="CHEBI:78442"/>
        <dbReference type="ChEBI" id="CHEBI:78531"/>
        <dbReference type="ChEBI" id="CHEBI:456215"/>
        <dbReference type="EC" id="6.1.1.20"/>
    </reaction>
</comment>
<evidence type="ECO:0000256" key="3">
    <source>
        <dbReference type="ARBA" id="ARBA00011209"/>
    </source>
</evidence>
<keyword evidence="6 13" id="KW-0479">Metal-binding</keyword>
<dbReference type="RefSeq" id="WP_145187157.1">
    <property type="nucleotide sequence ID" value="NZ_CP036290.1"/>
</dbReference>
<keyword evidence="4 13" id="KW-0963">Cytoplasm</keyword>
<comment type="subunit">
    <text evidence="3 13">Tetramer of two alpha and two beta subunits.</text>
</comment>
<dbReference type="Pfam" id="PF02912">
    <property type="entry name" value="Phe_tRNA-synt_N"/>
    <property type="match status" value="1"/>
</dbReference>
<evidence type="ECO:0000259" key="14">
    <source>
        <dbReference type="PROSITE" id="PS50862"/>
    </source>
</evidence>
<reference evidence="15 16" key="1">
    <citation type="submission" date="2019-02" db="EMBL/GenBank/DDBJ databases">
        <title>Deep-cultivation of Planctomycetes and their phenomic and genomic characterization uncovers novel biology.</title>
        <authorList>
            <person name="Wiegand S."/>
            <person name="Jogler M."/>
            <person name="Boedeker C."/>
            <person name="Pinto D."/>
            <person name="Vollmers J."/>
            <person name="Rivas-Marin E."/>
            <person name="Kohn T."/>
            <person name="Peeters S.H."/>
            <person name="Heuer A."/>
            <person name="Rast P."/>
            <person name="Oberbeckmann S."/>
            <person name="Bunk B."/>
            <person name="Jeske O."/>
            <person name="Meyerdierks A."/>
            <person name="Storesund J.E."/>
            <person name="Kallscheuer N."/>
            <person name="Luecker S."/>
            <person name="Lage O.M."/>
            <person name="Pohl T."/>
            <person name="Merkel B.J."/>
            <person name="Hornburger P."/>
            <person name="Mueller R.-W."/>
            <person name="Bruemmer F."/>
            <person name="Labrenz M."/>
            <person name="Spormann A.M."/>
            <person name="Op den Camp H."/>
            <person name="Overmann J."/>
            <person name="Amann R."/>
            <person name="Jetten M.S.M."/>
            <person name="Mascher T."/>
            <person name="Medema M.H."/>
            <person name="Devos D.P."/>
            <person name="Kaster A.-K."/>
            <person name="Ovreas L."/>
            <person name="Rohde M."/>
            <person name="Galperin M.Y."/>
            <person name="Jogler C."/>
        </authorList>
    </citation>
    <scope>NUCLEOTIDE SEQUENCE [LARGE SCALE GENOMIC DNA]</scope>
    <source>
        <strain evidence="15 16">Pla163</strain>
    </source>
</reference>
<dbReference type="InterPro" id="IPR002319">
    <property type="entry name" value="Phenylalanyl-tRNA_Synthase"/>
</dbReference>
<evidence type="ECO:0000256" key="13">
    <source>
        <dbReference type="HAMAP-Rule" id="MF_00281"/>
    </source>
</evidence>
<dbReference type="CDD" id="cd00496">
    <property type="entry name" value="PheRS_alpha_core"/>
    <property type="match status" value="1"/>
</dbReference>
<dbReference type="InterPro" id="IPR022911">
    <property type="entry name" value="Phe_tRNA_ligase_alpha1_bac"/>
</dbReference>
<protein>
    <recommendedName>
        <fullName evidence="13">Phenylalanine--tRNA ligase alpha subunit</fullName>
        <ecNumber evidence="13">6.1.1.20</ecNumber>
    </recommendedName>
    <alternativeName>
        <fullName evidence="13">Phenylalanyl-tRNA synthetase alpha subunit</fullName>
        <shortName evidence="13">PheRS</shortName>
    </alternativeName>
</protein>
<dbReference type="EMBL" id="CP036290">
    <property type="protein sequence ID" value="QDU84865.1"/>
    <property type="molecule type" value="Genomic_DNA"/>
</dbReference>
<dbReference type="HAMAP" id="MF_00281">
    <property type="entry name" value="Phe_tRNA_synth_alpha1"/>
    <property type="match status" value="1"/>
</dbReference>
<keyword evidence="16" id="KW-1185">Reference proteome</keyword>